<gene>
    <name evidence="2" type="ORF">IW15_22540</name>
</gene>
<feature type="domain" description="CobQ/CobB/MinD/ParA nucleotide binding" evidence="1">
    <location>
        <begin position="5"/>
        <end position="167"/>
    </location>
</feature>
<protein>
    <submittedName>
        <fullName evidence="2">Conjugal transfer protein TraA</fullName>
    </submittedName>
</protein>
<dbReference type="Pfam" id="PF01656">
    <property type="entry name" value="CbiA"/>
    <property type="match status" value="1"/>
</dbReference>
<dbReference type="RefSeq" id="WP_034715661.1">
    <property type="nucleotide sequence ID" value="NZ_JPRH01000018.1"/>
</dbReference>
<organism evidence="2 3">
    <name type="scientific">Chryseobacterium soli</name>
    <dbReference type="NCBI Taxonomy" id="445961"/>
    <lineage>
        <taxon>Bacteria</taxon>
        <taxon>Pseudomonadati</taxon>
        <taxon>Bacteroidota</taxon>
        <taxon>Flavobacteriia</taxon>
        <taxon>Flavobacteriales</taxon>
        <taxon>Weeksellaceae</taxon>
        <taxon>Chryseobacterium group</taxon>
        <taxon>Chryseobacterium</taxon>
    </lineage>
</organism>
<dbReference type="InterPro" id="IPR002586">
    <property type="entry name" value="CobQ/CobB/MinD/ParA_Nub-bd_dom"/>
</dbReference>
<evidence type="ECO:0000259" key="1">
    <source>
        <dbReference type="Pfam" id="PF01656"/>
    </source>
</evidence>
<dbReference type="STRING" id="445961.IW15_22540"/>
<dbReference type="PIRSF" id="PIRSF009320">
    <property type="entry name" value="Nuc_binding_HP_1000"/>
    <property type="match status" value="1"/>
</dbReference>
<dbReference type="eggNOG" id="COG1192">
    <property type="taxonomic scope" value="Bacteria"/>
</dbReference>
<name>A0A085ZZ66_9FLAO</name>
<dbReference type="OrthoDB" id="978593at2"/>
<accession>A0A085ZZ66</accession>
<dbReference type="Proteomes" id="UP000028705">
    <property type="component" value="Unassembled WGS sequence"/>
</dbReference>
<reference evidence="2 3" key="1">
    <citation type="submission" date="2014-07" db="EMBL/GenBank/DDBJ databases">
        <title>Genome of Chryseobacterium soli DSM 19298.</title>
        <authorList>
            <person name="Stropko S.J."/>
            <person name="Pipes S.E."/>
            <person name="Newman J."/>
        </authorList>
    </citation>
    <scope>NUCLEOTIDE SEQUENCE [LARGE SCALE GENOMIC DNA]</scope>
    <source>
        <strain evidence="2 3">DSM 19298</strain>
    </source>
</reference>
<evidence type="ECO:0000313" key="3">
    <source>
        <dbReference type="Proteomes" id="UP000028705"/>
    </source>
</evidence>
<dbReference type="SUPFAM" id="SSF52540">
    <property type="entry name" value="P-loop containing nucleoside triphosphate hydrolases"/>
    <property type="match status" value="1"/>
</dbReference>
<dbReference type="CDD" id="cd02042">
    <property type="entry name" value="ParAB_family"/>
    <property type="match status" value="1"/>
</dbReference>
<keyword evidence="3" id="KW-1185">Reference proteome</keyword>
<dbReference type="InterPro" id="IPR027417">
    <property type="entry name" value="P-loop_NTPase"/>
</dbReference>
<dbReference type="PANTHER" id="PTHR13696:SF96">
    <property type="entry name" value="COBQ_COBB_MIND_PARA NUCLEOTIDE BINDING DOMAIN-CONTAINING PROTEIN"/>
    <property type="match status" value="1"/>
</dbReference>
<dbReference type="PANTHER" id="PTHR13696">
    <property type="entry name" value="P-LOOP CONTAINING NUCLEOSIDE TRIPHOSPHATE HYDROLASE"/>
    <property type="match status" value="1"/>
</dbReference>
<comment type="caution">
    <text evidence="2">The sequence shown here is derived from an EMBL/GenBank/DDBJ whole genome shotgun (WGS) entry which is preliminary data.</text>
</comment>
<dbReference type="InterPro" id="IPR050678">
    <property type="entry name" value="DNA_Partitioning_ATPase"/>
</dbReference>
<sequence length="196" mass="21673">MAKIILTTHQKGGVGKSTLSFNLAVNLKENAKVCIIDFDAQGSLYQIRDLSEVPIFSADKLKEIQNSDFDFVFIDTPPYLSYKLPELCNLADVIIIPTKAGVLDLLAIKSTIDMIEQSGNEHKAVIVFNMVKPNTTLTDEIKNQLGEYNVRVSKNMISDLVAFSRSVLVNGVEENNKAQKQIDALTKEVLTVAINN</sequence>
<dbReference type="EMBL" id="JPRH01000018">
    <property type="protein sequence ID" value="KFF09730.1"/>
    <property type="molecule type" value="Genomic_DNA"/>
</dbReference>
<dbReference type="Gene3D" id="3.40.50.300">
    <property type="entry name" value="P-loop containing nucleotide triphosphate hydrolases"/>
    <property type="match status" value="1"/>
</dbReference>
<evidence type="ECO:0000313" key="2">
    <source>
        <dbReference type="EMBL" id="KFF09730.1"/>
    </source>
</evidence>
<dbReference type="AlphaFoldDB" id="A0A085ZZ66"/>
<proteinExistence type="predicted"/>